<dbReference type="EMBL" id="CAUYUJ010018048">
    <property type="protein sequence ID" value="CAK0880190.1"/>
    <property type="molecule type" value="Genomic_DNA"/>
</dbReference>
<sequence>MLFQEMNDDVDAKSDGLTAAELHSQLSRPKVQSWFKAAEAAFQSFTCISLRPKWDAHPHVATINPLCSLWHNFIAGFDARRQMFDAASTHEWSEWLQEGSQNEHIIFQSLCRTVFQPLPRPWTWTRSRHGNSSRYSIRTGRAVSPSMSLLTGACG</sequence>
<comment type="caution">
    <text evidence="1">The sequence shown here is derived from an EMBL/GenBank/DDBJ whole genome shotgun (WGS) entry which is preliminary data.</text>
</comment>
<dbReference type="Proteomes" id="UP001189429">
    <property type="component" value="Unassembled WGS sequence"/>
</dbReference>
<protein>
    <submittedName>
        <fullName evidence="1">Uncharacterized protein</fullName>
    </submittedName>
</protein>
<proteinExistence type="predicted"/>
<reference evidence="1" key="1">
    <citation type="submission" date="2023-10" db="EMBL/GenBank/DDBJ databases">
        <authorList>
            <person name="Chen Y."/>
            <person name="Shah S."/>
            <person name="Dougan E. K."/>
            <person name="Thang M."/>
            <person name="Chan C."/>
        </authorList>
    </citation>
    <scope>NUCLEOTIDE SEQUENCE [LARGE SCALE GENOMIC DNA]</scope>
</reference>
<evidence type="ECO:0000313" key="1">
    <source>
        <dbReference type="EMBL" id="CAK0880190.1"/>
    </source>
</evidence>
<accession>A0ABN9W596</accession>
<name>A0ABN9W596_9DINO</name>
<keyword evidence="2" id="KW-1185">Reference proteome</keyword>
<gene>
    <name evidence="1" type="ORF">PCOR1329_LOCUS63410</name>
</gene>
<organism evidence="1 2">
    <name type="scientific">Prorocentrum cordatum</name>
    <dbReference type="NCBI Taxonomy" id="2364126"/>
    <lineage>
        <taxon>Eukaryota</taxon>
        <taxon>Sar</taxon>
        <taxon>Alveolata</taxon>
        <taxon>Dinophyceae</taxon>
        <taxon>Prorocentrales</taxon>
        <taxon>Prorocentraceae</taxon>
        <taxon>Prorocentrum</taxon>
    </lineage>
</organism>
<evidence type="ECO:0000313" key="2">
    <source>
        <dbReference type="Proteomes" id="UP001189429"/>
    </source>
</evidence>